<proteinExistence type="inferred from homology"/>
<evidence type="ECO:0000256" key="4">
    <source>
        <dbReference type="ARBA" id="ARBA00022764"/>
    </source>
</evidence>
<dbReference type="InterPro" id="IPR007195">
    <property type="entry name" value="TolB_N"/>
</dbReference>
<evidence type="ECO:0000313" key="6">
    <source>
        <dbReference type="EMBL" id="EQD59268.1"/>
    </source>
</evidence>
<protein>
    <submittedName>
        <fullName evidence="6">Translocation protein TolB</fullName>
    </submittedName>
</protein>
<dbReference type="PANTHER" id="PTHR36842">
    <property type="entry name" value="PROTEIN TOLB HOMOLOG"/>
    <property type="match status" value="1"/>
</dbReference>
<reference evidence="6" key="1">
    <citation type="submission" date="2013-08" db="EMBL/GenBank/DDBJ databases">
        <authorList>
            <person name="Mendez C."/>
            <person name="Richter M."/>
            <person name="Ferrer M."/>
            <person name="Sanchez J."/>
        </authorList>
    </citation>
    <scope>NUCLEOTIDE SEQUENCE</scope>
</reference>
<organism evidence="6">
    <name type="scientific">mine drainage metagenome</name>
    <dbReference type="NCBI Taxonomy" id="410659"/>
    <lineage>
        <taxon>unclassified sequences</taxon>
        <taxon>metagenomes</taxon>
        <taxon>ecological metagenomes</taxon>
    </lineage>
</organism>
<dbReference type="SUPFAM" id="SSF52964">
    <property type="entry name" value="TolB, N-terminal domain"/>
    <property type="match status" value="1"/>
</dbReference>
<dbReference type="Pfam" id="PF07676">
    <property type="entry name" value="PD40"/>
    <property type="match status" value="2"/>
</dbReference>
<dbReference type="InterPro" id="IPR014167">
    <property type="entry name" value="Tol-Pal_TolB"/>
</dbReference>
<dbReference type="Gene3D" id="2.120.10.30">
    <property type="entry name" value="TolB, C-terminal domain"/>
    <property type="match status" value="1"/>
</dbReference>
<comment type="similarity">
    <text evidence="2">Belongs to the TolB family.</text>
</comment>
<dbReference type="SUPFAM" id="SSF69304">
    <property type="entry name" value="Tricorn protease N-terminal domain"/>
    <property type="match status" value="1"/>
</dbReference>
<dbReference type="GO" id="GO:0017038">
    <property type="term" value="P:protein import"/>
    <property type="evidence" value="ECO:0007669"/>
    <property type="project" value="InterPro"/>
</dbReference>
<gene>
    <name evidence="6" type="ORF">B1B_08282</name>
</gene>
<accession>T1ART7</accession>
<comment type="caution">
    <text evidence="6">The sequence shown here is derived from an EMBL/GenBank/DDBJ whole genome shotgun (WGS) entry which is preliminary data.</text>
</comment>
<sequence>MNQLIAALRRLTWVVLILTLVGSRAASASLRIQITRGIRVATPIAIIPFAWEVPGPKNVAVANVIAHDLSRTGLFKALPRHDLIQHPTRPGQINFLNWKALGMDYLVIGHIQPRQKGPGWMLVFHLYNVPAENQILAYAVPTDPKQLRLTAHYVSDLIFQNLTDQQAPFTSRIAYVVESRARGLRHRYRLMVADYDGHHAEAVFRSGHPIVSPSFSPRGNRIAYVSFESGFPAIYVQNLKTGQRRRVLARAGLNETPVFTPGGHGLLVTVSGSGGSAEIGRLDLQNGSLRMLTHAPGINTEPAWFPGGRRMAFTSDRGGTAEIYVKHLHSGRTHRLTFKGHYNAAPAISLTGAFIAYVARRDGLLRIARMNLKTGLIRILTRGPLDDSPSFAPGGALILFSAWQRGRRILETASTRGHAIWPVRIPLGPADSVTTPVWGPDLPGTPH</sequence>
<evidence type="ECO:0000256" key="1">
    <source>
        <dbReference type="ARBA" id="ARBA00004418"/>
    </source>
</evidence>
<dbReference type="EMBL" id="AUZY01005387">
    <property type="protein sequence ID" value="EQD59268.1"/>
    <property type="molecule type" value="Genomic_DNA"/>
</dbReference>
<name>T1ART7_9ZZZZ</name>
<evidence type="ECO:0000256" key="3">
    <source>
        <dbReference type="ARBA" id="ARBA00022729"/>
    </source>
</evidence>
<dbReference type="Pfam" id="PF04052">
    <property type="entry name" value="TolB_N"/>
    <property type="match status" value="1"/>
</dbReference>
<dbReference type="InterPro" id="IPR011659">
    <property type="entry name" value="WD40"/>
</dbReference>
<evidence type="ECO:0000259" key="5">
    <source>
        <dbReference type="Pfam" id="PF04052"/>
    </source>
</evidence>
<evidence type="ECO:0000256" key="2">
    <source>
        <dbReference type="ARBA" id="ARBA00009820"/>
    </source>
</evidence>
<dbReference type="Gene3D" id="3.40.50.10070">
    <property type="entry name" value="TolB, N-terminal domain"/>
    <property type="match status" value="1"/>
</dbReference>
<dbReference type="InterPro" id="IPR011042">
    <property type="entry name" value="6-blade_b-propeller_TolB-like"/>
</dbReference>
<dbReference type="AlphaFoldDB" id="T1ART7"/>
<comment type="subcellular location">
    <subcellularLocation>
        <location evidence="1">Periplasm</location>
    </subcellularLocation>
</comment>
<dbReference type="GO" id="GO:0042597">
    <property type="term" value="C:periplasmic space"/>
    <property type="evidence" value="ECO:0007669"/>
    <property type="project" value="UniProtKB-SubCell"/>
</dbReference>
<reference evidence="6" key="2">
    <citation type="journal article" date="2014" name="ISME J.">
        <title>Microbial stratification in low pH oxic and suboxic macroscopic growths along an acid mine drainage.</title>
        <authorList>
            <person name="Mendez-Garcia C."/>
            <person name="Mesa V."/>
            <person name="Sprenger R.R."/>
            <person name="Richter M."/>
            <person name="Diez M.S."/>
            <person name="Solano J."/>
            <person name="Bargiela R."/>
            <person name="Golyshina O.V."/>
            <person name="Manteca A."/>
            <person name="Ramos J.L."/>
            <person name="Gallego J.R."/>
            <person name="Llorente I."/>
            <person name="Martins Dos Santos V.A."/>
            <person name="Jensen O.N."/>
            <person name="Pelaez A.I."/>
            <person name="Sanchez J."/>
            <person name="Ferrer M."/>
        </authorList>
    </citation>
    <scope>NUCLEOTIDE SEQUENCE</scope>
</reference>
<keyword evidence="4" id="KW-0574">Periplasm</keyword>
<dbReference type="NCBIfam" id="TIGR02800">
    <property type="entry name" value="propeller_TolB"/>
    <property type="match status" value="1"/>
</dbReference>
<dbReference type="PANTHER" id="PTHR36842:SF1">
    <property type="entry name" value="PROTEIN TOLB"/>
    <property type="match status" value="1"/>
</dbReference>
<feature type="domain" description="TolB N-terminal" evidence="5">
    <location>
        <begin position="30"/>
        <end position="134"/>
    </location>
</feature>
<keyword evidence="3" id="KW-0732">Signal</keyword>